<protein>
    <recommendedName>
        <fullName evidence="2">CHAT domain-containing protein</fullName>
    </recommendedName>
</protein>
<feature type="region of interest" description="Disordered" evidence="1">
    <location>
        <begin position="852"/>
        <end position="887"/>
    </location>
</feature>
<dbReference type="Gene3D" id="1.25.40.10">
    <property type="entry name" value="Tetratricopeptide repeat domain"/>
    <property type="match status" value="4"/>
</dbReference>
<reference evidence="3" key="1">
    <citation type="submission" date="2015-01" db="EMBL/GenBank/DDBJ databases">
        <authorList>
            <person name="Durling Mikael"/>
        </authorList>
    </citation>
    <scope>NUCLEOTIDE SEQUENCE</scope>
</reference>
<organism evidence="3">
    <name type="scientific">Bionectria ochroleuca</name>
    <name type="common">Gliocladium roseum</name>
    <dbReference type="NCBI Taxonomy" id="29856"/>
    <lineage>
        <taxon>Eukaryota</taxon>
        <taxon>Fungi</taxon>
        <taxon>Dikarya</taxon>
        <taxon>Ascomycota</taxon>
        <taxon>Pezizomycotina</taxon>
        <taxon>Sordariomycetes</taxon>
        <taxon>Hypocreomycetidae</taxon>
        <taxon>Hypocreales</taxon>
        <taxon>Bionectriaceae</taxon>
        <taxon>Clonostachys</taxon>
    </lineage>
</organism>
<dbReference type="SUPFAM" id="SSF48452">
    <property type="entry name" value="TPR-like"/>
    <property type="match status" value="1"/>
</dbReference>
<accession>A0A0B7KF36</accession>
<dbReference type="Pfam" id="PF12770">
    <property type="entry name" value="CHAT"/>
    <property type="match status" value="1"/>
</dbReference>
<gene>
    <name evidence="3" type="ORF">BN869_000012256_1</name>
</gene>
<proteinExistence type="predicted"/>
<feature type="region of interest" description="Disordered" evidence="1">
    <location>
        <begin position="1260"/>
        <end position="1281"/>
    </location>
</feature>
<name>A0A0B7KF36_BIOOC</name>
<evidence type="ECO:0000313" key="3">
    <source>
        <dbReference type="EMBL" id="CEO56198.1"/>
    </source>
</evidence>
<dbReference type="PANTHER" id="PTHR19959:SF119">
    <property type="entry name" value="FUNGAL LIPASE-LIKE DOMAIN-CONTAINING PROTEIN"/>
    <property type="match status" value="1"/>
</dbReference>
<dbReference type="Pfam" id="PF13374">
    <property type="entry name" value="TPR_10"/>
    <property type="match status" value="2"/>
</dbReference>
<feature type="domain" description="CHAT" evidence="2">
    <location>
        <begin position="975"/>
        <end position="1232"/>
    </location>
</feature>
<dbReference type="InterPro" id="IPR024983">
    <property type="entry name" value="CHAT_dom"/>
</dbReference>
<sequence length="1305" mass="147754">MGAGVTRQARLFKLSSLDAPFLDREIVWKTNMGNLEEAGRRVAHDLRAASGDNLDDANWLNYLGNQLFIRYKRTGAISDLEKSIRVAQRALLVTPEDDPEYIGLLYRLGIQIGWRYHEIGEIDDSEETIRIMRIAIDKISYDPSYFCWLLYRVGIALRIKFLRTRDIADLEEAIQATRDAINEISHDNPIYEIPRDSPIYFNWLYALADQLDDKYDITKALPDLQETIKFTLQAVSKTPRGHSAYAEGLHSLGIRFRARYLRTKELDDVEEGIDFMQEAISSTPEDDPQRAKRLRTLATLLGDRYDKERDVADLEEAIRLLRLATDMTTEYDLDYAGLLNDLSKGLRVLFFRAGNMADLEGAIQASRQAVNMGPEDHSERATWLINLGRGLHARATKTEEIAHVDEAIQVVRQAIDLTSEGSPDLPKWLHDLGKGLRLRYLRTNALEDIGEAINVLREASKSFPSEDISYTEFLNNLGMSLSERGLRTGTVSDLNETIQVLQQALKITPEDNTDHPVLLSNLADVIYERYVQTEAMVDLEGYIQLTQRALNVVPEHSPDRPRWLNRVGVGLGDRYQRTRLTADLDMAIDFIRQAVNTSQEDHLLWGEWLNNLAVRLGNRYSINGDIADLEEAIKASQEVISITPEDHPNYPRWLNNLGNRLLERYLYDGVVADLDKSIDLRRQAIAITPKDHPDNGGLLMNYVDALMAKLSLESNVDDTDKMISNCESALRQSSFYIDDRIRAGDRLLDLYSMTEKWDRAFEASELVNSLIPRLTSRHLENADRQHRLRQAVGLASDTAAVAMHAKKSPLTALDFLENGRGVLATSLEDMRIDIVELQEKYPDLAEPFIALRDELEKPPSRANSSTKQQDTKMQDDQSSWRAEATQRHDTGDKLNQLIIEIRKRPGFEQFLLPPSELDIHAAASQGPIVVINVSKHRCDAIIVESQRIRSLRLNGLERDDIEEKSRRGSLGTPEILEWLWDFIAGPVLDALTFTQPPPDKDWPHVWWIPTGPLSKFPLHAAGRHEESSGDTVLDRVMSSYSPSIKAIINGRRRSDQMAPQMGSSLLVSMERTPGYSILPYATDEIEMLHDLHKSLALNPLEPGRCYQDIRSHLADCRIFHFAGHGLSHPDDPSKSELLVEDRGTNPLTVATLLEMNLRQNPPFLAYLSACGTGRIRDESFVDESIHLISAFQLAGFRHVIGTLWEVNDEMCVDIARLTYEGIRDGGMTDDSVCRGLHHASRELRDLWLISSAIRGRRLKNEAGPLPAGDGAATEEENERGHRLGRDITLDERAEAHWIPYVHFGV</sequence>
<evidence type="ECO:0000256" key="1">
    <source>
        <dbReference type="SAM" id="MobiDB-lite"/>
    </source>
</evidence>
<dbReference type="PANTHER" id="PTHR19959">
    <property type="entry name" value="KINESIN LIGHT CHAIN"/>
    <property type="match status" value="1"/>
</dbReference>
<dbReference type="InterPro" id="IPR011990">
    <property type="entry name" value="TPR-like_helical_dom_sf"/>
</dbReference>
<evidence type="ECO:0000259" key="2">
    <source>
        <dbReference type="Pfam" id="PF12770"/>
    </source>
</evidence>
<dbReference type="EMBL" id="CDPU01000062">
    <property type="protein sequence ID" value="CEO56198.1"/>
    <property type="molecule type" value="Genomic_DNA"/>
</dbReference>